<feature type="domain" description="Bacterial Ig" evidence="3">
    <location>
        <begin position="43"/>
        <end position="105"/>
    </location>
</feature>
<evidence type="ECO:0000313" key="5">
    <source>
        <dbReference type="Proteomes" id="UP000051966"/>
    </source>
</evidence>
<accession>A0A0R1VYJ4</accession>
<reference evidence="4 5" key="1">
    <citation type="journal article" date="2015" name="Genome Announc.">
        <title>Expanding the biotechnology potential of lactobacilli through comparative genomics of 213 strains and associated genera.</title>
        <authorList>
            <person name="Sun Z."/>
            <person name="Harris H.M."/>
            <person name="McCann A."/>
            <person name="Guo C."/>
            <person name="Argimon S."/>
            <person name="Zhang W."/>
            <person name="Yang X."/>
            <person name="Jeffery I.B."/>
            <person name="Cooney J.C."/>
            <person name="Kagawa T.F."/>
            <person name="Liu W."/>
            <person name="Song Y."/>
            <person name="Salvetti E."/>
            <person name="Wrobel A."/>
            <person name="Rasinkangas P."/>
            <person name="Parkhill J."/>
            <person name="Rea M.C."/>
            <person name="O'Sullivan O."/>
            <person name="Ritari J."/>
            <person name="Douillard F.P."/>
            <person name="Paul Ross R."/>
            <person name="Yang R."/>
            <person name="Briner A.E."/>
            <person name="Felis G.E."/>
            <person name="de Vos W.M."/>
            <person name="Barrangou R."/>
            <person name="Klaenhammer T.R."/>
            <person name="Caufield P.W."/>
            <person name="Cui Y."/>
            <person name="Zhang H."/>
            <person name="O'Toole P.W."/>
        </authorList>
    </citation>
    <scope>NUCLEOTIDE SEQUENCE [LARGE SCALE GENOMIC DNA]</scope>
    <source>
        <strain evidence="4 5">DSM 18382</strain>
    </source>
</reference>
<gene>
    <name evidence="4" type="ORF">FD41_GL000505</name>
</gene>
<evidence type="ECO:0000313" key="4">
    <source>
        <dbReference type="EMBL" id="KRM06908.1"/>
    </source>
</evidence>
<comment type="caution">
    <text evidence="4">The sequence shown here is derived from an EMBL/GenBank/DDBJ whole genome shotgun (WGS) entry which is preliminary data.</text>
</comment>
<dbReference type="PATRIC" id="fig|1423743.5.peg.519"/>
<feature type="chain" id="PRO_5006412470" description="Bacterial Ig domain-containing protein" evidence="2">
    <location>
        <begin position="38"/>
        <end position="260"/>
    </location>
</feature>
<evidence type="ECO:0000259" key="3">
    <source>
        <dbReference type="Pfam" id="PF17936"/>
    </source>
</evidence>
<proteinExistence type="predicted"/>
<dbReference type="InterPro" id="IPR041498">
    <property type="entry name" value="Big_6"/>
</dbReference>
<evidence type="ECO:0000256" key="2">
    <source>
        <dbReference type="SAM" id="SignalP"/>
    </source>
</evidence>
<keyword evidence="5" id="KW-1185">Reference proteome</keyword>
<protein>
    <recommendedName>
        <fullName evidence="3">Bacterial Ig domain-containing protein</fullName>
    </recommendedName>
</protein>
<name>A0A0R1VYJ4_9LACO</name>
<dbReference type="EMBL" id="AZFY01000099">
    <property type="protein sequence ID" value="KRM06908.1"/>
    <property type="molecule type" value="Genomic_DNA"/>
</dbReference>
<keyword evidence="2" id="KW-0732">Signal</keyword>
<dbReference type="AlphaFoldDB" id="A0A0R1VYJ4"/>
<feature type="region of interest" description="Disordered" evidence="1">
    <location>
        <begin position="124"/>
        <end position="143"/>
    </location>
</feature>
<feature type="signal peptide" evidence="2">
    <location>
        <begin position="1"/>
        <end position="37"/>
    </location>
</feature>
<dbReference type="Proteomes" id="UP000051966">
    <property type="component" value="Unassembled WGS sequence"/>
</dbReference>
<organism evidence="4 5">
    <name type="scientific">Lentilactobacillus farraginis DSM 18382 = JCM 14108</name>
    <dbReference type="NCBI Taxonomy" id="1423743"/>
    <lineage>
        <taxon>Bacteria</taxon>
        <taxon>Bacillati</taxon>
        <taxon>Bacillota</taxon>
        <taxon>Bacilli</taxon>
        <taxon>Lactobacillales</taxon>
        <taxon>Lactobacillaceae</taxon>
        <taxon>Lentilactobacillus</taxon>
    </lineage>
</organism>
<sequence length="260" mass="28902">MQIKQLGSNKSMKKFKFIAFIAVLAAFFLGVSLKASASSPSLSVNNVYTTSSSVTGTATKGVSIIVRNSNKKTIATSTADSQTGKYSADLHTNLKANQKLYVYARKSSTSYFYRIVTVKAPQKSTSTSSTSSASKTTASSNTANKLTINEPTGKWYSGNNNGYRVVTTFNQSTGLNQALYKNGKLQKKLINYASYKVTTYSKSFWKITYRERGSKTYQNFYLRFTDNTHFIIVNKDNQGLKVKYGNAPLHYYKFKLVSTK</sequence>
<dbReference type="Pfam" id="PF17936">
    <property type="entry name" value="Big_6"/>
    <property type="match status" value="1"/>
</dbReference>
<evidence type="ECO:0000256" key="1">
    <source>
        <dbReference type="SAM" id="MobiDB-lite"/>
    </source>
</evidence>